<keyword evidence="4" id="KW-0812">Transmembrane</keyword>
<evidence type="ECO:0000256" key="1">
    <source>
        <dbReference type="ARBA" id="ARBA00022741"/>
    </source>
</evidence>
<dbReference type="InterPro" id="IPR017441">
    <property type="entry name" value="Protein_kinase_ATP_BS"/>
</dbReference>
<keyword evidence="4" id="KW-1133">Transmembrane helix</keyword>
<dbReference type="Gene3D" id="3.30.200.20">
    <property type="entry name" value="Phosphorylase Kinase, domain 1"/>
    <property type="match status" value="1"/>
</dbReference>
<dbReference type="PROSITE" id="PS50011">
    <property type="entry name" value="PROTEIN_KINASE_DOM"/>
    <property type="match status" value="1"/>
</dbReference>
<sequence length="473" mass="53468">MLLDCEPNVSMVNGCCKMTLPPLRNHLLIIVEQSDPSITNCSYGFVVEDGMYSFTKSDLFYFNINADISMRLGWSVEIGDWNCSAANSSLCGVNTQCTDSEDEHFCTCLQGYEGNPYLYGSLGCQEIEDSEAHGRGMDKRFDECLGDDRIGALECAKIFNDTFEGVAVTNQKLKDLDGIDCANDAKHDLELLRVLATSYLDPFLEGVQWQDEPRQQLSSLQGCAAYPRIYSTQELRVATNNYSINNVLGSGRNSTVYKGILKDGSIVAIKKSQVVDQSHIEQFINEIVILMQINHMNAVKLLGCCLEEQVLLLVYEFISNGTLYQKIHEKNDPLMWLPLSLNLQMLFAIFTLLLPCLLVPIDKTKISTMILGKFGYSDPEYFNRGKLTEKRQKSVWLGSSLEYHSLPIVFLFYVENDNLIEILDKELVKDRKMKELRAVADVASQCIRTKGEERPTIKEVWQQLVALSNNHMQ</sequence>
<accession>A0A443NAH6</accession>
<keyword evidence="6" id="KW-0418">Kinase</keyword>
<dbReference type="EMBL" id="QPKB01000002">
    <property type="protein sequence ID" value="RWR75522.1"/>
    <property type="molecule type" value="Genomic_DNA"/>
</dbReference>
<comment type="caution">
    <text evidence="6">The sequence shown here is derived from an EMBL/GenBank/DDBJ whole genome shotgun (WGS) entry which is preliminary data.</text>
</comment>
<dbReference type="SUPFAM" id="SSF56112">
    <property type="entry name" value="Protein kinase-like (PK-like)"/>
    <property type="match status" value="1"/>
</dbReference>
<keyword evidence="7" id="KW-1185">Reference proteome</keyword>
<dbReference type="PANTHER" id="PTHR27005">
    <property type="entry name" value="WALL-ASSOCIATED RECEPTOR KINASE-LIKE 21"/>
    <property type="match status" value="1"/>
</dbReference>
<feature type="transmembrane region" description="Helical" evidence="4">
    <location>
        <begin position="335"/>
        <end position="359"/>
    </location>
</feature>
<dbReference type="InterPro" id="IPR001245">
    <property type="entry name" value="Ser-Thr/Tyr_kinase_cat_dom"/>
</dbReference>
<gene>
    <name evidence="6" type="ORF">CKAN_00390700</name>
</gene>
<reference evidence="6 7" key="1">
    <citation type="journal article" date="2019" name="Nat. Plants">
        <title>Stout camphor tree genome fills gaps in understanding of flowering plant genome evolution.</title>
        <authorList>
            <person name="Chaw S.M."/>
            <person name="Liu Y.C."/>
            <person name="Wu Y.W."/>
            <person name="Wang H.Y."/>
            <person name="Lin C.I."/>
            <person name="Wu C.S."/>
            <person name="Ke H.M."/>
            <person name="Chang L.Y."/>
            <person name="Hsu C.Y."/>
            <person name="Yang H.T."/>
            <person name="Sudianto E."/>
            <person name="Hsu M.H."/>
            <person name="Wu K.P."/>
            <person name="Wang L.N."/>
            <person name="Leebens-Mack J.H."/>
            <person name="Tsai I.J."/>
        </authorList>
    </citation>
    <scope>NUCLEOTIDE SEQUENCE [LARGE SCALE GENOMIC DNA]</scope>
    <source>
        <strain evidence="7">cv. Chaw 1501</strain>
        <tissue evidence="6">Young leaves</tissue>
    </source>
</reference>
<dbReference type="GO" id="GO:0007166">
    <property type="term" value="P:cell surface receptor signaling pathway"/>
    <property type="evidence" value="ECO:0007669"/>
    <property type="project" value="InterPro"/>
</dbReference>
<evidence type="ECO:0000256" key="4">
    <source>
        <dbReference type="SAM" id="Phobius"/>
    </source>
</evidence>
<evidence type="ECO:0000313" key="6">
    <source>
        <dbReference type="EMBL" id="RWR75522.1"/>
    </source>
</evidence>
<dbReference type="InterPro" id="IPR000719">
    <property type="entry name" value="Prot_kinase_dom"/>
</dbReference>
<keyword evidence="6" id="KW-0808">Transferase</keyword>
<keyword evidence="6" id="KW-0675">Receptor</keyword>
<dbReference type="PROSITE" id="PS00107">
    <property type="entry name" value="PROTEIN_KINASE_ATP"/>
    <property type="match status" value="1"/>
</dbReference>
<dbReference type="Pfam" id="PF07714">
    <property type="entry name" value="PK_Tyr_Ser-Thr"/>
    <property type="match status" value="1"/>
</dbReference>
<dbReference type="GO" id="GO:0005886">
    <property type="term" value="C:plasma membrane"/>
    <property type="evidence" value="ECO:0007669"/>
    <property type="project" value="TreeGrafter"/>
</dbReference>
<evidence type="ECO:0000256" key="3">
    <source>
        <dbReference type="PROSITE-ProRule" id="PRU10141"/>
    </source>
</evidence>
<feature type="domain" description="Protein kinase" evidence="5">
    <location>
        <begin position="242"/>
        <end position="473"/>
    </location>
</feature>
<dbReference type="InterPro" id="IPR011009">
    <property type="entry name" value="Kinase-like_dom_sf"/>
</dbReference>
<keyword evidence="2 3" id="KW-0067">ATP-binding</keyword>
<name>A0A443NAH6_9MAGN</name>
<dbReference type="AlphaFoldDB" id="A0A443NAH6"/>
<dbReference type="PANTHER" id="PTHR27005:SF283">
    <property type="entry name" value="OS02G0633066 PROTEIN"/>
    <property type="match status" value="1"/>
</dbReference>
<keyword evidence="4" id="KW-0472">Membrane</keyword>
<dbReference type="STRING" id="337451.A0A443NAH6"/>
<dbReference type="Proteomes" id="UP000283530">
    <property type="component" value="Unassembled WGS sequence"/>
</dbReference>
<evidence type="ECO:0000256" key="2">
    <source>
        <dbReference type="ARBA" id="ARBA00022840"/>
    </source>
</evidence>
<feature type="binding site" evidence="3">
    <location>
        <position position="271"/>
    </location>
    <ligand>
        <name>ATP</name>
        <dbReference type="ChEBI" id="CHEBI:30616"/>
    </ligand>
</feature>
<evidence type="ECO:0000259" key="5">
    <source>
        <dbReference type="PROSITE" id="PS50011"/>
    </source>
</evidence>
<dbReference type="OrthoDB" id="969267at2759"/>
<dbReference type="GO" id="GO:0004674">
    <property type="term" value="F:protein serine/threonine kinase activity"/>
    <property type="evidence" value="ECO:0007669"/>
    <property type="project" value="TreeGrafter"/>
</dbReference>
<dbReference type="GO" id="GO:0005524">
    <property type="term" value="F:ATP binding"/>
    <property type="evidence" value="ECO:0007669"/>
    <property type="project" value="UniProtKB-UniRule"/>
</dbReference>
<evidence type="ECO:0000313" key="7">
    <source>
        <dbReference type="Proteomes" id="UP000283530"/>
    </source>
</evidence>
<dbReference type="Gene3D" id="1.10.510.10">
    <property type="entry name" value="Transferase(Phosphotransferase) domain 1"/>
    <property type="match status" value="1"/>
</dbReference>
<keyword evidence="1 3" id="KW-0547">Nucleotide-binding</keyword>
<protein>
    <submittedName>
        <fullName evidence="6">Wall-associated receptor kinase 2</fullName>
    </submittedName>
</protein>
<proteinExistence type="predicted"/>
<organism evidence="6 7">
    <name type="scientific">Cinnamomum micranthum f. kanehirae</name>
    <dbReference type="NCBI Taxonomy" id="337451"/>
    <lineage>
        <taxon>Eukaryota</taxon>
        <taxon>Viridiplantae</taxon>
        <taxon>Streptophyta</taxon>
        <taxon>Embryophyta</taxon>
        <taxon>Tracheophyta</taxon>
        <taxon>Spermatophyta</taxon>
        <taxon>Magnoliopsida</taxon>
        <taxon>Magnoliidae</taxon>
        <taxon>Laurales</taxon>
        <taxon>Lauraceae</taxon>
        <taxon>Cinnamomum</taxon>
    </lineage>
</organism>
<dbReference type="InterPro" id="IPR045274">
    <property type="entry name" value="WAK-like"/>
</dbReference>